<feature type="compositionally biased region" description="Basic residues" evidence="1">
    <location>
        <begin position="889"/>
        <end position="899"/>
    </location>
</feature>
<dbReference type="eggNOG" id="ENOG502S86J">
    <property type="taxonomic scope" value="Eukaryota"/>
</dbReference>
<feature type="compositionally biased region" description="Basic and acidic residues" evidence="1">
    <location>
        <begin position="477"/>
        <end position="490"/>
    </location>
</feature>
<gene>
    <name evidence="3" type="ORF">CAEBREN_11619</name>
</gene>
<name>G0NZB8_CAEBE</name>
<keyword evidence="4" id="KW-1185">Reference proteome</keyword>
<protein>
    <recommendedName>
        <fullName evidence="2">ISXO2-like transposase domain-containing protein</fullName>
    </recommendedName>
</protein>
<feature type="domain" description="ISXO2-like transposase" evidence="2">
    <location>
        <begin position="376"/>
        <end position="505"/>
    </location>
</feature>
<dbReference type="Proteomes" id="UP000008068">
    <property type="component" value="Unassembled WGS sequence"/>
</dbReference>
<evidence type="ECO:0000259" key="2">
    <source>
        <dbReference type="SMART" id="SM01126"/>
    </source>
</evidence>
<dbReference type="OrthoDB" id="6412411at2759"/>
<reference evidence="4" key="1">
    <citation type="submission" date="2011-07" db="EMBL/GenBank/DDBJ databases">
        <authorList>
            <consortium name="Caenorhabditis brenneri Sequencing and Analysis Consortium"/>
            <person name="Wilson R.K."/>
        </authorList>
    </citation>
    <scope>NUCLEOTIDE SEQUENCE [LARGE SCALE GENOMIC DNA]</scope>
    <source>
        <strain evidence="4">PB2801</strain>
    </source>
</reference>
<feature type="compositionally biased region" description="Polar residues" evidence="1">
    <location>
        <begin position="852"/>
        <end position="876"/>
    </location>
</feature>
<dbReference type="EMBL" id="GL379988">
    <property type="protein sequence ID" value="EGT41120.1"/>
    <property type="molecule type" value="Genomic_DNA"/>
</dbReference>
<dbReference type="InterPro" id="IPR053164">
    <property type="entry name" value="IS1016-like_transposase"/>
</dbReference>
<dbReference type="SMART" id="SM01126">
    <property type="entry name" value="DDE_Tnp_IS1595"/>
    <property type="match status" value="1"/>
</dbReference>
<dbReference type="InterPro" id="IPR024445">
    <property type="entry name" value="Tnp_ISXO2-like"/>
</dbReference>
<evidence type="ECO:0000313" key="4">
    <source>
        <dbReference type="Proteomes" id="UP000008068"/>
    </source>
</evidence>
<dbReference type="AlphaFoldDB" id="G0NZB8"/>
<feature type="compositionally biased region" description="Acidic residues" evidence="1">
    <location>
        <begin position="498"/>
        <end position="535"/>
    </location>
</feature>
<organism evidence="4">
    <name type="scientific">Caenorhabditis brenneri</name>
    <name type="common">Nematode worm</name>
    <dbReference type="NCBI Taxonomy" id="135651"/>
    <lineage>
        <taxon>Eukaryota</taxon>
        <taxon>Metazoa</taxon>
        <taxon>Ecdysozoa</taxon>
        <taxon>Nematoda</taxon>
        <taxon>Chromadorea</taxon>
        <taxon>Rhabditida</taxon>
        <taxon>Rhabditina</taxon>
        <taxon>Rhabditomorpha</taxon>
        <taxon>Rhabditoidea</taxon>
        <taxon>Rhabditidae</taxon>
        <taxon>Peloderinae</taxon>
        <taxon>Caenorhabditis</taxon>
    </lineage>
</organism>
<dbReference type="InParanoid" id="G0NZB8"/>
<feature type="region of interest" description="Disordered" evidence="1">
    <location>
        <begin position="441"/>
        <end position="899"/>
    </location>
</feature>
<dbReference type="PANTHER" id="PTHR47163">
    <property type="entry name" value="DDE_TNP_IS1595 DOMAIN-CONTAINING PROTEIN"/>
    <property type="match status" value="1"/>
</dbReference>
<feature type="compositionally biased region" description="Low complexity" evidence="1">
    <location>
        <begin position="586"/>
        <end position="682"/>
    </location>
</feature>
<sequence length="899" mass="99239">MAQFNVHRHVKGWMKSLIDSPRKEVSTGAVVGQIQKALSTGPFNNRQGQEVMEILDQLEDKGKIRIPGEMYDVLLHVLLRGGEARAAARELQFELENLPQEIRYHEFERSFIRIYVTSHIEKARNILCGFKGASRNPVYIDTEGSCERLNYGGKTALLSFFDVRTRQVLLWRIDVINRSEVSEVRGIIQEVGETRETKRERNVETFLIPEHEVEDTDELLNLEELNPRNLGRYIGVVNDNSSDNAKMGLQFLAKYGFIANSQVCKHCGNPFLERMVLSHDKTVKHDQFVWRCRDCRRMHAGESRMSMRAGTFFENKKFTIQKLIYMAADWIENPTKPLKDTMAHFNMSKQTVVDLQEDFRRMTEQWFIRESQNHLKLGGPNKVVEIDETLVVRAKYNRGRNLRRKQIWVFGLIERGSKKTIMCRVPRRDAATLLPIIEQYVEDDEDSSDSSNSDDTSSPDDDTQPHDGSSTDDSADHDDGIYVQEKDKSKKINFNENLSDDYAEDEEEDEEQVENEEDLDDEENEFEDEQEDDYTDGGSSADDTSEQEMISAHRYGRPRLPPRGIRKNDVIPNGNQPGVSLAHLFGTSRGRGSSTSRATARGRGSSTGRASSRRGGSPTGRATTRGRGSPTGRATTRGRGSPTGRATTRGRGSPTGRATTRGRGSPTGRASSRRGGSPAGRATEIDQESPAGRVTEIDQESPTGRASSRRGGSPAGRATEIDQESPAGRVTEIDQESPTGRATEIDQGSPTGRATSRRGASPARTTSRGRGSAALRGTSRRGGTSPARTTSRGRGSAAVPGTSRRGASPARTTSRGRGSAAVRGTSRLRGSSAVRGTVLHRGTSSDRATARSRGSSEARTTSRRGGSSEARSTSRGRGSPAVRGTSRGRPSRKSSKKNG</sequence>
<dbReference type="PANTHER" id="PTHR47163:SF3">
    <property type="entry name" value="PROTEIN CBG18017"/>
    <property type="match status" value="1"/>
</dbReference>
<accession>G0NZB8</accession>
<dbReference type="STRING" id="135651.G0NZB8"/>
<dbReference type="HOGENOM" id="CLU_322165_0_0_1"/>
<dbReference type="OMA" id="WRIDVIN"/>
<evidence type="ECO:0000313" key="3">
    <source>
        <dbReference type="EMBL" id="EGT41120.1"/>
    </source>
</evidence>
<proteinExistence type="predicted"/>
<feature type="compositionally biased region" description="Polar residues" evidence="1">
    <location>
        <begin position="736"/>
        <end position="754"/>
    </location>
</feature>
<evidence type="ECO:0000256" key="1">
    <source>
        <dbReference type="SAM" id="MobiDB-lite"/>
    </source>
</evidence>